<evidence type="ECO:0000313" key="1">
    <source>
        <dbReference type="EMBL" id="HIX59829.1"/>
    </source>
</evidence>
<dbReference type="PANTHER" id="PTHR42967">
    <property type="entry name" value="METAL DEPENDENT HYDROLASE"/>
    <property type="match status" value="1"/>
</dbReference>
<accession>A0A9D2B481</accession>
<dbReference type="Proteomes" id="UP000886817">
    <property type="component" value="Unassembled WGS sequence"/>
</dbReference>
<name>A0A9D2B481_9FIRM</name>
<reference evidence="1" key="2">
    <citation type="submission" date="2021-04" db="EMBL/GenBank/DDBJ databases">
        <authorList>
            <person name="Gilroy R."/>
        </authorList>
    </citation>
    <scope>NUCLEOTIDE SEQUENCE</scope>
    <source>
        <strain evidence="1">ChiSjej1B19-8411</strain>
    </source>
</reference>
<evidence type="ECO:0000313" key="2">
    <source>
        <dbReference type="Proteomes" id="UP000886817"/>
    </source>
</evidence>
<gene>
    <name evidence="1" type="ORF">IAA45_08965</name>
</gene>
<dbReference type="AlphaFoldDB" id="A0A9D2B481"/>
<dbReference type="EMBL" id="DXEX01000191">
    <property type="protein sequence ID" value="HIX59829.1"/>
    <property type="molecule type" value="Genomic_DNA"/>
</dbReference>
<dbReference type="Gene3D" id="3.60.15.10">
    <property type="entry name" value="Ribonuclease Z/Hydroxyacylglutathione hydrolase-like"/>
    <property type="match status" value="1"/>
</dbReference>
<reference evidence="1" key="1">
    <citation type="journal article" date="2021" name="PeerJ">
        <title>Extensive microbial diversity within the chicken gut microbiome revealed by metagenomics and culture.</title>
        <authorList>
            <person name="Gilroy R."/>
            <person name="Ravi A."/>
            <person name="Getino M."/>
            <person name="Pursley I."/>
            <person name="Horton D.L."/>
            <person name="Alikhan N.F."/>
            <person name="Baker D."/>
            <person name="Gharbi K."/>
            <person name="Hall N."/>
            <person name="Watson M."/>
            <person name="Adriaenssens E.M."/>
            <person name="Foster-Nyarko E."/>
            <person name="Jarju S."/>
            <person name="Secka A."/>
            <person name="Antonio M."/>
            <person name="Oren A."/>
            <person name="Chaudhuri R.R."/>
            <person name="La Ragione R."/>
            <person name="Hildebrand F."/>
            <person name="Pallen M.J."/>
        </authorList>
    </citation>
    <scope>NUCLEOTIDE SEQUENCE</scope>
    <source>
        <strain evidence="1">ChiSjej1B19-8411</strain>
    </source>
</reference>
<dbReference type="SUPFAM" id="SSF56281">
    <property type="entry name" value="Metallo-hydrolase/oxidoreductase"/>
    <property type="match status" value="1"/>
</dbReference>
<sequence>MKLTWIGHSCFKIEKDGFVILTDPYGDGSVQGLAPVRETADLVLCSHEHGDHNARDLVKLEEGKKNPFTIETIQTYHDDAKGAKRGPNQIFIIDDGENRIAHLGDLGCELPPEQMEKLQGLDAILIPVGGFYTIDANEAAAFVKKANPRIVIPMHYRSQEDGFGFPEIGMVDAFTEQMESVMRISSPELETARELAAQVVVLRPENIQRA</sequence>
<organism evidence="1 2">
    <name type="scientific">Candidatus Blautia gallistercoris</name>
    <dbReference type="NCBI Taxonomy" id="2838490"/>
    <lineage>
        <taxon>Bacteria</taxon>
        <taxon>Bacillati</taxon>
        <taxon>Bacillota</taxon>
        <taxon>Clostridia</taxon>
        <taxon>Lachnospirales</taxon>
        <taxon>Lachnospiraceae</taxon>
        <taxon>Blautia</taxon>
    </lineage>
</organism>
<dbReference type="PANTHER" id="PTHR42967:SF1">
    <property type="entry name" value="MBL FOLD METALLO-HYDROLASE"/>
    <property type="match status" value="1"/>
</dbReference>
<dbReference type="Pfam" id="PF13483">
    <property type="entry name" value="Lactamase_B_3"/>
    <property type="match status" value="1"/>
</dbReference>
<comment type="caution">
    <text evidence="1">The sequence shown here is derived from an EMBL/GenBank/DDBJ whole genome shotgun (WGS) entry which is preliminary data.</text>
</comment>
<proteinExistence type="predicted"/>
<dbReference type="InterPro" id="IPR036866">
    <property type="entry name" value="RibonucZ/Hydroxyglut_hydro"/>
</dbReference>
<protein>
    <submittedName>
        <fullName evidence="1">MBL fold metallo-hydrolase</fullName>
    </submittedName>
</protein>